<evidence type="ECO:0000259" key="1">
    <source>
        <dbReference type="Pfam" id="PF13701"/>
    </source>
</evidence>
<reference evidence="2" key="2">
    <citation type="journal article" date="2014" name="ISME J.">
        <title>Microbial stratification in low pH oxic and suboxic macroscopic growths along an acid mine drainage.</title>
        <authorList>
            <person name="Mendez-Garcia C."/>
            <person name="Mesa V."/>
            <person name="Sprenger R.R."/>
            <person name="Richter M."/>
            <person name="Diez M.S."/>
            <person name="Solano J."/>
            <person name="Bargiela R."/>
            <person name="Golyshina O.V."/>
            <person name="Manteca A."/>
            <person name="Ramos J.L."/>
            <person name="Gallego J.R."/>
            <person name="Llorente I."/>
            <person name="Martins Dos Santos V.A."/>
            <person name="Jensen O.N."/>
            <person name="Pelaez A.I."/>
            <person name="Sanchez J."/>
            <person name="Ferrer M."/>
        </authorList>
    </citation>
    <scope>NUCLEOTIDE SEQUENCE</scope>
</reference>
<dbReference type="Pfam" id="PF13701">
    <property type="entry name" value="DDE_Tnp_1_4"/>
    <property type="match status" value="1"/>
</dbReference>
<gene>
    <name evidence="2" type="ORF">B2A_12450</name>
</gene>
<feature type="domain" description="Transposase DDE" evidence="1">
    <location>
        <begin position="59"/>
        <end position="167"/>
    </location>
</feature>
<organism evidence="2">
    <name type="scientific">mine drainage metagenome</name>
    <dbReference type="NCBI Taxonomy" id="410659"/>
    <lineage>
        <taxon>unclassified sequences</taxon>
        <taxon>metagenomes</taxon>
        <taxon>ecological metagenomes</taxon>
    </lineage>
</organism>
<dbReference type="InterPro" id="IPR025668">
    <property type="entry name" value="Tnp_DDE_dom"/>
</dbReference>
<feature type="non-terminal residue" evidence="2">
    <location>
        <position position="179"/>
    </location>
</feature>
<name>T1A0F3_9ZZZZ</name>
<sequence>MGTPIAIPWGEIRTRRKGESGCSNPRSQFRQHQWFTRNRAGRRPGFRTQSPRSELLATLFVYLDQTGGALAGRLRPGNAGANTAQDHVELLDAALQQLPLPTRAEDPELGLEVLVRSDSAGASHGFVGAIAERGLEFSVGFDVTEPVREAILQRPEGSWEVAITKELEEREGAEVAEIT</sequence>
<protein>
    <submittedName>
        <fullName evidence="2">Transposase IS4 family protein</fullName>
    </submittedName>
</protein>
<reference evidence="2" key="1">
    <citation type="submission" date="2013-08" db="EMBL/GenBank/DDBJ databases">
        <authorList>
            <person name="Mendez C."/>
            <person name="Richter M."/>
            <person name="Ferrer M."/>
            <person name="Sanchez J."/>
        </authorList>
    </citation>
    <scope>NUCLEOTIDE SEQUENCE</scope>
</reference>
<dbReference type="EMBL" id="AUZZ01008978">
    <property type="protein sequence ID" value="EQD35305.1"/>
    <property type="molecule type" value="Genomic_DNA"/>
</dbReference>
<accession>T1A0F3</accession>
<comment type="caution">
    <text evidence="2">The sequence shown here is derived from an EMBL/GenBank/DDBJ whole genome shotgun (WGS) entry which is preliminary data.</text>
</comment>
<evidence type="ECO:0000313" key="2">
    <source>
        <dbReference type="EMBL" id="EQD35305.1"/>
    </source>
</evidence>
<dbReference type="AlphaFoldDB" id="T1A0F3"/>
<proteinExistence type="predicted"/>